<protein>
    <submittedName>
        <fullName evidence="1">Uncharacterized protein</fullName>
    </submittedName>
</protein>
<dbReference type="AlphaFoldDB" id="A0A0F9S109"/>
<reference evidence="1" key="1">
    <citation type="journal article" date="2015" name="Nature">
        <title>Complex archaea that bridge the gap between prokaryotes and eukaryotes.</title>
        <authorList>
            <person name="Spang A."/>
            <person name="Saw J.H."/>
            <person name="Jorgensen S.L."/>
            <person name="Zaremba-Niedzwiedzka K."/>
            <person name="Martijn J."/>
            <person name="Lind A.E."/>
            <person name="van Eijk R."/>
            <person name="Schleper C."/>
            <person name="Guy L."/>
            <person name="Ettema T.J."/>
        </authorList>
    </citation>
    <scope>NUCLEOTIDE SEQUENCE</scope>
</reference>
<accession>A0A0F9S109</accession>
<sequence>MSDLRIRRQVSSVTRGTDDDKWMNLRGTRDGAMISADWLTAMALEGRCFGVNSGTDTQAVTHNATYAATEPDMLITVPSNTTIIPVMIQTNFEDSDTAAVVDVVAVATSVYDATTTDTDLTIYNMRMDAPHTSLCQAVATVTSTSAATPLSGNFIEFWRGVAGFAEDAFASNITPTNELITRASWNVKDSLVPPVIVGEGALYIYMSGTKSIGFITAIWVEVPSTSIQ</sequence>
<comment type="caution">
    <text evidence="1">The sequence shown here is derived from an EMBL/GenBank/DDBJ whole genome shotgun (WGS) entry which is preliminary data.</text>
</comment>
<name>A0A0F9S109_9ZZZZ</name>
<proteinExistence type="predicted"/>
<dbReference type="EMBL" id="LAZR01002378">
    <property type="protein sequence ID" value="KKN30811.1"/>
    <property type="molecule type" value="Genomic_DNA"/>
</dbReference>
<evidence type="ECO:0000313" key="1">
    <source>
        <dbReference type="EMBL" id="KKN30811.1"/>
    </source>
</evidence>
<gene>
    <name evidence="1" type="ORF">LCGC14_0830190</name>
</gene>
<organism evidence="1">
    <name type="scientific">marine sediment metagenome</name>
    <dbReference type="NCBI Taxonomy" id="412755"/>
    <lineage>
        <taxon>unclassified sequences</taxon>
        <taxon>metagenomes</taxon>
        <taxon>ecological metagenomes</taxon>
    </lineage>
</organism>